<dbReference type="GO" id="GO:0008270">
    <property type="term" value="F:zinc ion binding"/>
    <property type="evidence" value="ECO:0007669"/>
    <property type="project" value="UniProtKB-KW"/>
</dbReference>
<dbReference type="Gene3D" id="3.30.60.90">
    <property type="match status" value="2"/>
</dbReference>
<name>A0AAV2SBE9_MEGNR</name>
<evidence type="ECO:0000259" key="6">
    <source>
        <dbReference type="PROSITE" id="PS50135"/>
    </source>
</evidence>
<dbReference type="PROSITE" id="PS50135">
    <property type="entry name" value="ZF_ZZ_2"/>
    <property type="match status" value="2"/>
</dbReference>
<comment type="caution">
    <text evidence="7">The sequence shown here is derived from an EMBL/GenBank/DDBJ whole genome shotgun (WGS) entry which is preliminary data.</text>
</comment>
<dbReference type="InterPro" id="IPR017907">
    <property type="entry name" value="Znf_RING_CS"/>
</dbReference>
<keyword evidence="3" id="KW-0862">Zinc</keyword>
<dbReference type="Proteomes" id="UP001497623">
    <property type="component" value="Unassembled WGS sequence"/>
</dbReference>
<proteinExistence type="predicted"/>
<dbReference type="AlphaFoldDB" id="A0AAV2SBE9"/>
<dbReference type="Pfam" id="PF13639">
    <property type="entry name" value="zf-RING_2"/>
    <property type="match status" value="1"/>
</dbReference>
<evidence type="ECO:0000256" key="4">
    <source>
        <dbReference type="PROSITE-ProRule" id="PRU00228"/>
    </source>
</evidence>
<evidence type="ECO:0000259" key="5">
    <source>
        <dbReference type="PROSITE" id="PS50089"/>
    </source>
</evidence>
<evidence type="ECO:0000256" key="3">
    <source>
        <dbReference type="ARBA" id="ARBA00022833"/>
    </source>
</evidence>
<evidence type="ECO:0000256" key="2">
    <source>
        <dbReference type="ARBA" id="ARBA00022771"/>
    </source>
</evidence>
<evidence type="ECO:0000313" key="8">
    <source>
        <dbReference type="Proteomes" id="UP001497623"/>
    </source>
</evidence>
<dbReference type="InterPro" id="IPR000433">
    <property type="entry name" value="Znf_ZZ"/>
</dbReference>
<dbReference type="CDD" id="cd02340">
    <property type="entry name" value="ZZ_NBR1_like"/>
    <property type="match status" value="2"/>
</dbReference>
<organism evidence="7 8">
    <name type="scientific">Meganyctiphanes norvegica</name>
    <name type="common">Northern krill</name>
    <name type="synonym">Thysanopoda norvegica</name>
    <dbReference type="NCBI Taxonomy" id="48144"/>
    <lineage>
        <taxon>Eukaryota</taxon>
        <taxon>Metazoa</taxon>
        <taxon>Ecdysozoa</taxon>
        <taxon>Arthropoda</taxon>
        <taxon>Crustacea</taxon>
        <taxon>Multicrustacea</taxon>
        <taxon>Malacostraca</taxon>
        <taxon>Eumalacostraca</taxon>
        <taxon>Eucarida</taxon>
        <taxon>Euphausiacea</taxon>
        <taxon>Euphausiidae</taxon>
        <taxon>Meganyctiphanes</taxon>
    </lineage>
</organism>
<dbReference type="InterPro" id="IPR001841">
    <property type="entry name" value="Znf_RING"/>
</dbReference>
<dbReference type="InterPro" id="IPR013083">
    <property type="entry name" value="Znf_RING/FYVE/PHD"/>
</dbReference>
<dbReference type="SMART" id="SM00291">
    <property type="entry name" value="ZnF_ZZ"/>
    <property type="match status" value="2"/>
</dbReference>
<dbReference type="InterPro" id="IPR043145">
    <property type="entry name" value="Znf_ZZ_sf"/>
</dbReference>
<protein>
    <submittedName>
        <fullName evidence="7">Uncharacterized protein</fullName>
    </submittedName>
</protein>
<dbReference type="SUPFAM" id="SSF57850">
    <property type="entry name" value="RING/U-box"/>
    <property type="match status" value="3"/>
</dbReference>
<dbReference type="InterPro" id="IPR052260">
    <property type="entry name" value="Autophagy_Rcpt_SigReg"/>
</dbReference>
<reference evidence="7 8" key="1">
    <citation type="submission" date="2024-05" db="EMBL/GenBank/DDBJ databases">
        <authorList>
            <person name="Wallberg A."/>
        </authorList>
    </citation>
    <scope>NUCLEOTIDE SEQUENCE [LARGE SCALE GENOMIC DNA]</scope>
</reference>
<dbReference type="EMBL" id="CAXKWB010051027">
    <property type="protein sequence ID" value="CAL4170731.1"/>
    <property type="molecule type" value="Genomic_DNA"/>
</dbReference>
<dbReference type="Gene3D" id="3.30.40.10">
    <property type="entry name" value="Zinc/RING finger domain, C3HC4 (zinc finger)"/>
    <property type="match status" value="1"/>
</dbReference>
<feature type="domain" description="RING-type" evidence="5">
    <location>
        <begin position="6"/>
        <end position="49"/>
    </location>
</feature>
<evidence type="ECO:0000256" key="1">
    <source>
        <dbReference type="ARBA" id="ARBA00022723"/>
    </source>
</evidence>
<dbReference type="PROSITE" id="PS01357">
    <property type="entry name" value="ZF_ZZ_1"/>
    <property type="match status" value="1"/>
</dbReference>
<keyword evidence="1" id="KW-0479">Metal-binding</keyword>
<evidence type="ECO:0000313" key="7">
    <source>
        <dbReference type="EMBL" id="CAL4170731.1"/>
    </source>
</evidence>
<keyword evidence="2 4" id="KW-0863">Zinc-finger</keyword>
<gene>
    <name evidence="7" type="ORF">MNOR_LOCUS34034</name>
</gene>
<dbReference type="Pfam" id="PF00569">
    <property type="entry name" value="ZZ"/>
    <property type="match status" value="2"/>
</dbReference>
<dbReference type="PROSITE" id="PS00518">
    <property type="entry name" value="ZF_RING_1"/>
    <property type="match status" value="1"/>
</dbReference>
<accession>A0AAV2SBE9</accession>
<keyword evidence="8" id="KW-1185">Reference proteome</keyword>
<dbReference type="PROSITE" id="PS50089">
    <property type="entry name" value="ZF_RING_2"/>
    <property type="match status" value="1"/>
</dbReference>
<dbReference type="PANTHER" id="PTHR15090">
    <property type="entry name" value="SEQUESTOSOME 1-RELATED"/>
    <property type="match status" value="1"/>
</dbReference>
<sequence>MISLECTICMECFDENKHRPRCLPCGHTICTACIDHSIGIGDKTCPNCRKPHKAQRASKLPVNFIVEDIKQNLFENQSATSDLSNITEQEKKEKDSKVGSFNIDVKHENIFCDCCNGPVCGFRYKCLICDDYDLCGNCENKIYHTPHPMLRVPSPKSLIDFANKIEVKGESSSYDPTFIHEGVECDGCYCKVIGYRYKCLICSNYDLCHTCEHAGKHSQHVIARLPTTTSKIEFKSKRGTENHQKIKIKVL</sequence>
<dbReference type="SMART" id="SM00184">
    <property type="entry name" value="RING"/>
    <property type="match status" value="1"/>
</dbReference>
<feature type="domain" description="ZZ-type" evidence="6">
    <location>
        <begin position="107"/>
        <end position="157"/>
    </location>
</feature>
<feature type="domain" description="ZZ-type" evidence="6">
    <location>
        <begin position="180"/>
        <end position="230"/>
    </location>
</feature>